<dbReference type="Pfam" id="PF00179">
    <property type="entry name" value="UQ_con"/>
    <property type="match status" value="1"/>
</dbReference>
<dbReference type="VEuPathDB" id="TrichDB:TRFO_41941"/>
<feature type="compositionally biased region" description="Low complexity" evidence="1">
    <location>
        <begin position="323"/>
        <end position="349"/>
    </location>
</feature>
<organism evidence="3 4">
    <name type="scientific">Tritrichomonas foetus</name>
    <dbReference type="NCBI Taxonomy" id="1144522"/>
    <lineage>
        <taxon>Eukaryota</taxon>
        <taxon>Metamonada</taxon>
        <taxon>Parabasalia</taxon>
        <taxon>Tritrichomonadida</taxon>
        <taxon>Tritrichomonadidae</taxon>
        <taxon>Tritrichomonas</taxon>
    </lineage>
</organism>
<dbReference type="OrthoDB" id="9978460at2759"/>
<reference evidence="3" key="1">
    <citation type="submission" date="2016-10" db="EMBL/GenBank/DDBJ databases">
        <authorList>
            <person name="Benchimol M."/>
            <person name="Almeida L.G."/>
            <person name="Vasconcelos A.T."/>
            <person name="Perreira-Neves A."/>
            <person name="Rosa I.A."/>
            <person name="Tasca T."/>
            <person name="Bogo M.R."/>
            <person name="de Souza W."/>
        </authorList>
    </citation>
    <scope>NUCLEOTIDE SEQUENCE [LARGE SCALE GENOMIC DNA]</scope>
    <source>
        <strain evidence="3">K</strain>
    </source>
</reference>
<sequence length="1374" mass="155096">MQQNLRINYSLEHNPLNVYTIDVTPNATVGELLQFVNRRENQQFHFIWLDDRILHETDMIINSYSPSKTYILTIEALSPSQRYADFLKSSKGFDSMNGSTFYNLSSQGDQYMPYFDNSSSSENNNFSNLNHQKYQNSNFNQPINPLLSNSGINSPNSDLNYSNSQSNQSNGNVFFENAESNNLKNNPAFNSDLIDFSVHNPNTQNIGANNNQRQNINPLFSNQNPLNAQYNQQFLPDQKLNNSNHLNQQYNTYKNQNHSQNPFINQQNSNGSFTNNQLMQNQYSNSQFNNQNSSYIQNPNSVNSFHSPNASLNPFYSQSKTQSSNFSPNNSSYSSNCNSSSHSKNNSMSGRQNPFFNNSNPLMSNIQTPSHQNPLLSQNPLFTNSNSQNPSSNIVNSASVNSATVNNGSMFQGGNDFQMNPGSNLNYNGMLMNPLHSNKSIYEEPQMAPFIMDGVPNNPFKSDIRFDPNEAKIFASDCNRPKPKSGCFLVYSTITPQSMLEGDNIPLNLSMTYEEVIKVIDPIIRSKKSLPSDIMYHIYLPCGLIFLGGCLSDFFKNESMKGAEQVLYVIVTKTFTQSELDSEYPELCNVADPFRKKLMSPLYDSSLPGLTHMACLLGYLNHDGIKADLLTKCLATVTLFAPLITSLNRMMERLHVTGRSIIAVTSSLHTYFTYLLPASVQSYNVFEYGLRCCNLISHIPEPPGHLPIQLITWKENGTSDFDNLCRLTKQQGSVYLWKYDIGESFRARKMEKPPDQAVENAFSMIASFRPIHPLSIRMATGCAIVWGTEGKTLLYLMESASKDRMKQNFIDLIDPVTGFTESVDIEVLAKALGGSSDSTAQLIDPERVRQLIQVCFDESYSMAGDLPHDRVIQPGSPTPSRCTIARQYLTLLANRVYGYRIPCIMGLLSFNDDITIRSPLSPLVPDFEDGIAKVNPKGQTHLWDALSRACDLLVEFNQDPEHSGEKLYKSAYSRIIVISDGEDINSETTPIDVCQKLVSNNIIVDAVIISLEDLCKPLCAICHLTGGLAFRPKTISEGLSLFEKNAFLDIEERRFSKKPVPPMTDISRYLPTHILPQDITEEVLNKVIEAVTYDTEVPDKNLDNYNTRNSLCPPRHMIYINHANQIGEPRRRRILRELHNASAICDPSNEASYNPDISIYTYMGALDRWRVFIRGSLGTQYGGKWWCINVTFPPLYPVEPPVFRFVSIPYHLNVSSEGRICLNVIERGYMSSKSVVEIIQEIQELFLMPAEDTPIQIEILDLYKHNKAEYDRRAKLSAERYAKNSVDEWIKSDTITDNSPAEFKVEVIRDKIPPHLRSQISGKPISDKVLASSGVFYDREELKQLITSSRLPICVITGKPLTETIQQIDDYNAK</sequence>
<proteinExistence type="predicted"/>
<evidence type="ECO:0000313" key="3">
    <source>
        <dbReference type="EMBL" id="OHT16241.1"/>
    </source>
</evidence>
<feature type="compositionally biased region" description="Polar residues" evidence="1">
    <location>
        <begin position="299"/>
        <end position="322"/>
    </location>
</feature>
<protein>
    <recommendedName>
        <fullName evidence="2">UBC core domain-containing protein</fullName>
    </recommendedName>
</protein>
<feature type="domain" description="UBC core" evidence="2">
    <location>
        <begin position="1129"/>
        <end position="1283"/>
    </location>
</feature>
<keyword evidence="4" id="KW-1185">Reference proteome</keyword>
<dbReference type="InterPro" id="IPR036465">
    <property type="entry name" value="vWFA_dom_sf"/>
</dbReference>
<dbReference type="InterPro" id="IPR050113">
    <property type="entry name" value="Ub_conjugating_enzyme"/>
</dbReference>
<evidence type="ECO:0000259" key="2">
    <source>
        <dbReference type="PROSITE" id="PS50127"/>
    </source>
</evidence>
<evidence type="ECO:0000313" key="4">
    <source>
        <dbReference type="Proteomes" id="UP000179807"/>
    </source>
</evidence>
<accession>A0A1J4KYA8</accession>
<dbReference type="Gene3D" id="3.40.50.410">
    <property type="entry name" value="von Willebrand factor, type A domain"/>
    <property type="match status" value="1"/>
</dbReference>
<gene>
    <name evidence="3" type="ORF">TRFO_41941</name>
</gene>
<dbReference type="PROSITE" id="PS50127">
    <property type="entry name" value="UBC_2"/>
    <property type="match status" value="1"/>
</dbReference>
<evidence type="ECO:0000256" key="1">
    <source>
        <dbReference type="SAM" id="MobiDB-lite"/>
    </source>
</evidence>
<dbReference type="RefSeq" id="XP_068369377.1">
    <property type="nucleotide sequence ID" value="XM_068514052.1"/>
</dbReference>
<feature type="compositionally biased region" description="Low complexity" evidence="1">
    <location>
        <begin position="156"/>
        <end position="168"/>
    </location>
</feature>
<feature type="compositionally biased region" description="Polar residues" evidence="1">
    <location>
        <begin position="350"/>
        <end position="388"/>
    </location>
</feature>
<feature type="region of interest" description="Disordered" evidence="1">
    <location>
        <begin position="147"/>
        <end position="168"/>
    </location>
</feature>
<feature type="compositionally biased region" description="Polar residues" evidence="1">
    <location>
        <begin position="255"/>
        <end position="279"/>
    </location>
</feature>
<dbReference type="GeneID" id="94848756"/>
<dbReference type="CDD" id="cd00198">
    <property type="entry name" value="vWFA"/>
    <property type="match status" value="1"/>
</dbReference>
<dbReference type="EMBL" id="MLAK01000129">
    <property type="protein sequence ID" value="OHT16241.1"/>
    <property type="molecule type" value="Genomic_DNA"/>
</dbReference>
<dbReference type="SMART" id="SM00212">
    <property type="entry name" value="UBCc"/>
    <property type="match status" value="1"/>
</dbReference>
<dbReference type="InterPro" id="IPR016135">
    <property type="entry name" value="UBQ-conjugating_enzyme/RWD"/>
</dbReference>
<dbReference type="SUPFAM" id="SSF54495">
    <property type="entry name" value="UBC-like"/>
    <property type="match status" value="1"/>
</dbReference>
<feature type="compositionally biased region" description="Low complexity" evidence="1">
    <location>
        <begin position="280"/>
        <end position="298"/>
    </location>
</feature>
<feature type="region of interest" description="Disordered" evidence="1">
    <location>
        <begin position="255"/>
        <end position="394"/>
    </location>
</feature>
<dbReference type="Gene3D" id="3.10.110.10">
    <property type="entry name" value="Ubiquitin Conjugating Enzyme"/>
    <property type="match status" value="1"/>
</dbReference>
<dbReference type="SUPFAM" id="SSF53300">
    <property type="entry name" value="vWA-like"/>
    <property type="match status" value="1"/>
</dbReference>
<comment type="caution">
    <text evidence="3">The sequence shown here is derived from an EMBL/GenBank/DDBJ whole genome shotgun (WGS) entry which is preliminary data.</text>
</comment>
<dbReference type="InterPro" id="IPR000608">
    <property type="entry name" value="UBC"/>
</dbReference>
<dbReference type="Proteomes" id="UP000179807">
    <property type="component" value="Unassembled WGS sequence"/>
</dbReference>
<name>A0A1J4KYA8_9EUKA</name>
<dbReference type="PANTHER" id="PTHR24067">
    <property type="entry name" value="UBIQUITIN-CONJUGATING ENZYME E2"/>
    <property type="match status" value="1"/>
</dbReference>